<dbReference type="InterPro" id="IPR037522">
    <property type="entry name" value="HD_GYP_dom"/>
</dbReference>
<dbReference type="Proteomes" id="UP000441717">
    <property type="component" value="Unassembled WGS sequence"/>
</dbReference>
<comment type="caution">
    <text evidence="2">The sequence shown here is derived from an EMBL/GenBank/DDBJ whole genome shotgun (WGS) entry which is preliminary data.</text>
</comment>
<dbReference type="SUPFAM" id="SSF109604">
    <property type="entry name" value="HD-domain/PDEase-like"/>
    <property type="match status" value="1"/>
</dbReference>
<reference evidence="2 3" key="1">
    <citation type="submission" date="2019-10" db="EMBL/GenBank/DDBJ databases">
        <title>Comparative genomics of sulfur disproportionating microorganisms.</title>
        <authorList>
            <person name="Ward L.M."/>
            <person name="Bertran E."/>
            <person name="Johnston D."/>
        </authorList>
    </citation>
    <scope>NUCLEOTIDE SEQUENCE [LARGE SCALE GENOMIC DNA]</scope>
    <source>
        <strain evidence="2 3">DSM 14055</strain>
    </source>
</reference>
<name>A0A6N7IMH7_9FIRM</name>
<dbReference type="CDD" id="cd00077">
    <property type="entry name" value="HDc"/>
    <property type="match status" value="1"/>
</dbReference>
<keyword evidence="3" id="KW-1185">Reference proteome</keyword>
<dbReference type="Gene3D" id="1.10.3210.10">
    <property type="entry name" value="Hypothetical protein af1432"/>
    <property type="match status" value="1"/>
</dbReference>
<organism evidence="2 3">
    <name type="scientific">Desulfofundulus thermobenzoicus</name>
    <dbReference type="NCBI Taxonomy" id="29376"/>
    <lineage>
        <taxon>Bacteria</taxon>
        <taxon>Bacillati</taxon>
        <taxon>Bacillota</taxon>
        <taxon>Clostridia</taxon>
        <taxon>Eubacteriales</taxon>
        <taxon>Peptococcaceae</taxon>
        <taxon>Desulfofundulus</taxon>
    </lineage>
</organism>
<dbReference type="PANTHER" id="PTHR43155">
    <property type="entry name" value="CYCLIC DI-GMP PHOSPHODIESTERASE PA4108-RELATED"/>
    <property type="match status" value="1"/>
</dbReference>
<sequence length="375" mass="41055">MRKVSVDSLRPGMKVWRSIYNSRGRLLVAAGTVLGRGYIRRLKAHGVPAVYIDDGLLPGVCVEDVISDDVRVQAMKQVRLLLEEEPQGAPAGRALIRVQEIAQAVNEIIDELLSRESVVVNLADIRSLDDYTFGHSVNVCVLSLITGITLGYGREELFRLGMGAVLHDIGKVRVPEEILNKPGPLTGEEFEVVKQHTVCGYELLQCLSGVGHAPACVALQHHERHDGQGYPEGLRGDEIHPFARIVAVADVFDALTADRVYRRALPVHEAWEMLAGSGGFLFDFRIVRAFLYNVAAYPVGTVVALSSGEIGVVVETVRGLSRQPRVRVLFDAGGAPVTDGRERHLAGERGITVVRVVVEDELGNLEIKIKKLKNK</sequence>
<dbReference type="InterPro" id="IPR003607">
    <property type="entry name" value="HD/PDEase_dom"/>
</dbReference>
<dbReference type="EMBL" id="WHYR01000004">
    <property type="protein sequence ID" value="MQL51180.1"/>
    <property type="molecule type" value="Genomic_DNA"/>
</dbReference>
<dbReference type="SMART" id="SM00471">
    <property type="entry name" value="HDc"/>
    <property type="match status" value="1"/>
</dbReference>
<proteinExistence type="predicted"/>
<dbReference type="Pfam" id="PF13487">
    <property type="entry name" value="HD_5"/>
    <property type="match status" value="1"/>
</dbReference>
<feature type="domain" description="HD-GYP" evidence="1">
    <location>
        <begin position="111"/>
        <end position="306"/>
    </location>
</feature>
<protein>
    <submittedName>
        <fullName evidence="2">HD domain-containing protein</fullName>
    </submittedName>
</protein>
<gene>
    <name evidence="2" type="ORF">GFC01_02655</name>
</gene>
<evidence type="ECO:0000313" key="2">
    <source>
        <dbReference type="EMBL" id="MQL51180.1"/>
    </source>
</evidence>
<dbReference type="PANTHER" id="PTHR43155:SF2">
    <property type="entry name" value="CYCLIC DI-GMP PHOSPHODIESTERASE PA4108"/>
    <property type="match status" value="1"/>
</dbReference>
<evidence type="ECO:0000313" key="3">
    <source>
        <dbReference type="Proteomes" id="UP000441717"/>
    </source>
</evidence>
<evidence type="ECO:0000259" key="1">
    <source>
        <dbReference type="PROSITE" id="PS51832"/>
    </source>
</evidence>
<dbReference type="AlphaFoldDB" id="A0A6N7IMH7"/>
<dbReference type="PROSITE" id="PS51832">
    <property type="entry name" value="HD_GYP"/>
    <property type="match status" value="1"/>
</dbReference>
<accession>A0A6N7IMH7</accession>